<accession>A0ABU7FM08</accession>
<gene>
    <name evidence="5" type="ORF">VXC91_25005</name>
</gene>
<evidence type="ECO:0000256" key="1">
    <source>
        <dbReference type="ARBA" id="ARBA00023015"/>
    </source>
</evidence>
<feature type="domain" description="HTH lacI-type" evidence="4">
    <location>
        <begin position="22"/>
        <end position="76"/>
    </location>
</feature>
<dbReference type="Gene3D" id="1.10.260.40">
    <property type="entry name" value="lambda repressor-like DNA-binding domains"/>
    <property type="match status" value="1"/>
</dbReference>
<dbReference type="SUPFAM" id="SSF47413">
    <property type="entry name" value="lambda repressor-like DNA-binding domains"/>
    <property type="match status" value="1"/>
</dbReference>
<evidence type="ECO:0000256" key="2">
    <source>
        <dbReference type="ARBA" id="ARBA00023125"/>
    </source>
</evidence>
<evidence type="ECO:0000313" key="5">
    <source>
        <dbReference type="EMBL" id="MED7825156.1"/>
    </source>
</evidence>
<evidence type="ECO:0000259" key="4">
    <source>
        <dbReference type="PROSITE" id="PS50932"/>
    </source>
</evidence>
<evidence type="ECO:0000256" key="3">
    <source>
        <dbReference type="ARBA" id="ARBA00023163"/>
    </source>
</evidence>
<dbReference type="RefSeq" id="WP_329509578.1">
    <property type="nucleotide sequence ID" value="NZ_BAAAYZ010000156.1"/>
</dbReference>
<dbReference type="GO" id="GO:0003677">
    <property type="term" value="F:DNA binding"/>
    <property type="evidence" value="ECO:0007669"/>
    <property type="project" value="UniProtKB-KW"/>
</dbReference>
<dbReference type="PROSITE" id="PS50932">
    <property type="entry name" value="HTH_LACI_2"/>
    <property type="match status" value="1"/>
</dbReference>
<organism evidence="5 6">
    <name type="scientific">Streptomyces chiangmaiensis</name>
    <dbReference type="NCBI Taxonomy" id="766497"/>
    <lineage>
        <taxon>Bacteria</taxon>
        <taxon>Bacillati</taxon>
        <taxon>Actinomycetota</taxon>
        <taxon>Actinomycetes</taxon>
        <taxon>Kitasatosporales</taxon>
        <taxon>Streptomycetaceae</taxon>
        <taxon>Streptomyces</taxon>
    </lineage>
</organism>
<name>A0ABU7FM08_9ACTN</name>
<sequence length="346" mass="36345">MGLGPETPQAPALPHHGPARSVTVQDVAQAAGVAASTVSRTFTNPQRVNERTREHVLAAADRLGYRPNTASRSASSRGTGTLALLVPDITNPSFFGLIRGAERQASAAGFTLVLANFEESPDLEAQHVKRLGAAVDGFLLASSRLPDAQIREISAGHHFTLVNREVEGVPGVVVDNEDGTRQIVEHLASLGHRSITYLAGPRSSWMAAHRWRALEETARRLSVSPTRLGPYPPSVAGGAAAADAAIGQQATAIVAFNDLLAIGVLRRLAERGLAVPRDISVVGYDDIFGADFCSPPLTTLAAPTQDAGHAAVSLLLGLLDTRAPGPRQIVLMPHLRIRASSGPAPT</sequence>
<dbReference type="PANTHER" id="PTHR30146:SF109">
    <property type="entry name" value="HTH-TYPE TRANSCRIPTIONAL REGULATOR GALS"/>
    <property type="match status" value="1"/>
</dbReference>
<dbReference type="CDD" id="cd01392">
    <property type="entry name" value="HTH_LacI"/>
    <property type="match status" value="1"/>
</dbReference>
<dbReference type="Proteomes" id="UP001333996">
    <property type="component" value="Unassembled WGS sequence"/>
</dbReference>
<dbReference type="Pfam" id="PF00356">
    <property type="entry name" value="LacI"/>
    <property type="match status" value="1"/>
</dbReference>
<dbReference type="PANTHER" id="PTHR30146">
    <property type="entry name" value="LACI-RELATED TRANSCRIPTIONAL REPRESSOR"/>
    <property type="match status" value="1"/>
</dbReference>
<dbReference type="InterPro" id="IPR028082">
    <property type="entry name" value="Peripla_BP_I"/>
</dbReference>
<comment type="caution">
    <text evidence="5">The sequence shown here is derived from an EMBL/GenBank/DDBJ whole genome shotgun (WGS) entry which is preliminary data.</text>
</comment>
<dbReference type="InterPro" id="IPR046335">
    <property type="entry name" value="LacI/GalR-like_sensor"/>
</dbReference>
<keyword evidence="1" id="KW-0805">Transcription regulation</keyword>
<keyword evidence="6" id="KW-1185">Reference proteome</keyword>
<keyword evidence="3" id="KW-0804">Transcription</keyword>
<dbReference type="InterPro" id="IPR000843">
    <property type="entry name" value="HTH_LacI"/>
</dbReference>
<dbReference type="SMART" id="SM00354">
    <property type="entry name" value="HTH_LACI"/>
    <property type="match status" value="1"/>
</dbReference>
<dbReference type="EMBL" id="JAYWVC010000098">
    <property type="protein sequence ID" value="MED7825156.1"/>
    <property type="molecule type" value="Genomic_DNA"/>
</dbReference>
<keyword evidence="2 5" id="KW-0238">DNA-binding</keyword>
<evidence type="ECO:0000313" key="6">
    <source>
        <dbReference type="Proteomes" id="UP001333996"/>
    </source>
</evidence>
<dbReference type="SUPFAM" id="SSF53822">
    <property type="entry name" value="Periplasmic binding protein-like I"/>
    <property type="match status" value="1"/>
</dbReference>
<protein>
    <submittedName>
        <fullName evidence="5">LacI family DNA-binding transcriptional regulator</fullName>
    </submittedName>
</protein>
<proteinExistence type="predicted"/>
<dbReference type="CDD" id="cd06267">
    <property type="entry name" value="PBP1_LacI_sugar_binding-like"/>
    <property type="match status" value="1"/>
</dbReference>
<reference evidence="5" key="1">
    <citation type="submission" date="2024-01" db="EMBL/GenBank/DDBJ databases">
        <title>First draft genome sequence data of TA4-1, the type strain of Gram-positive actinobacterium Streptomyces chiangmaiensis.</title>
        <authorList>
            <person name="Yasawong M."/>
            <person name="Nantapong N."/>
        </authorList>
    </citation>
    <scope>NUCLEOTIDE SEQUENCE</scope>
    <source>
        <strain evidence="5">TA4-1</strain>
    </source>
</reference>
<dbReference type="Gene3D" id="3.40.50.2300">
    <property type="match status" value="2"/>
</dbReference>
<dbReference type="InterPro" id="IPR010982">
    <property type="entry name" value="Lambda_DNA-bd_dom_sf"/>
</dbReference>
<dbReference type="Pfam" id="PF13377">
    <property type="entry name" value="Peripla_BP_3"/>
    <property type="match status" value="1"/>
</dbReference>